<sequence length="246" mass="29987">MEYLNNKDINNIPEEEWQSFTNNDQDNMKTTTREIKELDLLNRKILELNTEYKKQKLKAQNYYNQMISNEKLIKDLNSKEQDLQESINVKDSQIAALKVQMEQLLLELQEKDEKYNELQLLNEKINNELHERLDNNEMINNLHNEIDQLKQSLEFEKIESKRIQDSCNQQIIRLENNQRSLIDELDSYRRQLNEQKSNRLELEILNNNLRKKYENIEQEFEQFKISKNKDNDLDNRTETSTYYRYW</sequence>
<organism evidence="2 3">
    <name type="scientific">Dermatophagoides pteronyssinus</name>
    <name type="common">European house dust mite</name>
    <dbReference type="NCBI Taxonomy" id="6956"/>
    <lineage>
        <taxon>Eukaryota</taxon>
        <taxon>Metazoa</taxon>
        <taxon>Ecdysozoa</taxon>
        <taxon>Arthropoda</taxon>
        <taxon>Chelicerata</taxon>
        <taxon>Arachnida</taxon>
        <taxon>Acari</taxon>
        <taxon>Acariformes</taxon>
        <taxon>Sarcoptiformes</taxon>
        <taxon>Astigmata</taxon>
        <taxon>Psoroptidia</taxon>
        <taxon>Analgoidea</taxon>
        <taxon>Pyroglyphidae</taxon>
        <taxon>Dermatophagoidinae</taxon>
        <taxon>Dermatophagoides</taxon>
    </lineage>
</organism>
<name>A0ABQ8J406_DERPT</name>
<gene>
    <name evidence="2" type="primary">GOLGA5_2</name>
    <name evidence="2" type="ORF">DERP_007319</name>
</gene>
<reference evidence="2 3" key="1">
    <citation type="journal article" date="2018" name="J. Allergy Clin. Immunol.">
        <title>High-quality assembly of Dermatophagoides pteronyssinus genome and transcriptome reveals a wide range of novel allergens.</title>
        <authorList>
            <person name="Liu X.Y."/>
            <person name="Yang K.Y."/>
            <person name="Wang M.Q."/>
            <person name="Kwok J.S."/>
            <person name="Zeng X."/>
            <person name="Yang Z."/>
            <person name="Xiao X.J."/>
            <person name="Lau C.P."/>
            <person name="Li Y."/>
            <person name="Huang Z.M."/>
            <person name="Ba J.G."/>
            <person name="Yim A.K."/>
            <person name="Ouyang C.Y."/>
            <person name="Ngai S.M."/>
            <person name="Chan T.F."/>
            <person name="Leung E.L."/>
            <person name="Liu L."/>
            <person name="Liu Z.G."/>
            <person name="Tsui S.K."/>
        </authorList>
    </citation>
    <scope>NUCLEOTIDE SEQUENCE [LARGE SCALE GENOMIC DNA]</scope>
    <source>
        <strain evidence="2">Derp</strain>
    </source>
</reference>
<keyword evidence="1" id="KW-0175">Coiled coil</keyword>
<protein>
    <submittedName>
        <fullName evidence="2">Golgin sub A member 5</fullName>
    </submittedName>
</protein>
<evidence type="ECO:0000256" key="1">
    <source>
        <dbReference type="SAM" id="Coils"/>
    </source>
</evidence>
<keyword evidence="3" id="KW-1185">Reference proteome</keyword>
<evidence type="ECO:0000313" key="2">
    <source>
        <dbReference type="EMBL" id="KAH9417322.1"/>
    </source>
</evidence>
<accession>A0ABQ8J406</accession>
<proteinExistence type="predicted"/>
<evidence type="ECO:0000313" key="3">
    <source>
        <dbReference type="Proteomes" id="UP000887458"/>
    </source>
</evidence>
<comment type="caution">
    <text evidence="2">The sequence shown here is derived from an EMBL/GenBank/DDBJ whole genome shotgun (WGS) entry which is preliminary data.</text>
</comment>
<feature type="coiled-coil region" evidence="1">
    <location>
        <begin position="38"/>
        <end position="226"/>
    </location>
</feature>
<reference evidence="2 3" key="2">
    <citation type="journal article" date="2022" name="Mol. Biol. Evol.">
        <title>Comparative Genomics Reveals Insights into the Divergent Evolution of Astigmatic Mites and Household Pest Adaptations.</title>
        <authorList>
            <person name="Xiong Q."/>
            <person name="Wan A.T."/>
            <person name="Liu X."/>
            <person name="Fung C.S."/>
            <person name="Xiao X."/>
            <person name="Malainual N."/>
            <person name="Hou J."/>
            <person name="Wang L."/>
            <person name="Wang M."/>
            <person name="Yang K.Y."/>
            <person name="Cui Y."/>
            <person name="Leung E.L."/>
            <person name="Nong W."/>
            <person name="Shin S.K."/>
            <person name="Au S.W."/>
            <person name="Jeong K.Y."/>
            <person name="Chew F.T."/>
            <person name="Hui J.H."/>
            <person name="Leung T.F."/>
            <person name="Tungtrongchitr A."/>
            <person name="Zhong N."/>
            <person name="Liu Z."/>
            <person name="Tsui S.K."/>
        </authorList>
    </citation>
    <scope>NUCLEOTIDE SEQUENCE [LARGE SCALE GENOMIC DNA]</scope>
    <source>
        <strain evidence="2">Derp</strain>
    </source>
</reference>
<dbReference type="EMBL" id="NJHN03000077">
    <property type="protein sequence ID" value="KAH9417322.1"/>
    <property type="molecule type" value="Genomic_DNA"/>
</dbReference>
<dbReference type="Proteomes" id="UP000887458">
    <property type="component" value="Unassembled WGS sequence"/>
</dbReference>